<proteinExistence type="predicted"/>
<sequence>MNLETLRAFCLSLPAVTEDVKWEHDLCFSIGGKMFSVASLEPPFTFSMKVTPEEFEELVALPGIVPAPYVARYHWVLLQEGHPISQPDLEKYLRQSYELVKAKLSKKDLKAAGLL</sequence>
<evidence type="ECO:0000313" key="1">
    <source>
        <dbReference type="EMBL" id="AKQ45354.1"/>
    </source>
</evidence>
<keyword evidence="2" id="KW-1185">Reference proteome</keyword>
<reference evidence="1 2" key="1">
    <citation type="submission" date="2015-01" db="EMBL/GenBank/DDBJ databases">
        <title>Rufibacter sp./DG31D/ whole genome sequencing.</title>
        <authorList>
            <person name="Kim M.K."/>
            <person name="Srinivasan S."/>
            <person name="Lee J.-J."/>
        </authorList>
    </citation>
    <scope>NUCLEOTIDE SEQUENCE [LARGE SCALE GENOMIC DNA]</scope>
    <source>
        <strain evidence="1 2">DG31D</strain>
    </source>
</reference>
<dbReference type="STRING" id="1379910.TH63_06420"/>
<organism evidence="1 2">
    <name type="scientific">Rufibacter radiotolerans</name>
    <dbReference type="NCBI Taxonomy" id="1379910"/>
    <lineage>
        <taxon>Bacteria</taxon>
        <taxon>Pseudomonadati</taxon>
        <taxon>Bacteroidota</taxon>
        <taxon>Cytophagia</taxon>
        <taxon>Cytophagales</taxon>
        <taxon>Hymenobacteraceae</taxon>
        <taxon>Rufibacter</taxon>
    </lineage>
</organism>
<dbReference type="RefSeq" id="WP_048920224.1">
    <property type="nucleotide sequence ID" value="NZ_CP010777.1"/>
</dbReference>
<accession>A0A0H4VNP0</accession>
<dbReference type="Pfam" id="PF04237">
    <property type="entry name" value="YjbR"/>
    <property type="match status" value="1"/>
</dbReference>
<dbReference type="SUPFAM" id="SSF142906">
    <property type="entry name" value="YjbR-like"/>
    <property type="match status" value="1"/>
</dbReference>
<dbReference type="InterPro" id="IPR058532">
    <property type="entry name" value="YjbR/MT2646/Rv2570-like"/>
</dbReference>
<dbReference type="EMBL" id="CP010777">
    <property type="protein sequence ID" value="AKQ45354.1"/>
    <property type="molecule type" value="Genomic_DNA"/>
</dbReference>
<gene>
    <name evidence="1" type="ORF">TH63_06420</name>
</gene>
<dbReference type="InterPro" id="IPR007351">
    <property type="entry name" value="YjbR"/>
</dbReference>
<protein>
    <recommendedName>
        <fullName evidence="3">DNA-binding protein (MmcQ/YjbR family)</fullName>
    </recommendedName>
</protein>
<dbReference type="PATRIC" id="fig|1379910.4.peg.1403"/>
<dbReference type="InterPro" id="IPR038056">
    <property type="entry name" value="YjbR-like_sf"/>
</dbReference>
<dbReference type="Proteomes" id="UP000036458">
    <property type="component" value="Chromosome"/>
</dbReference>
<dbReference type="KEGG" id="ruf:TH63_06420"/>
<evidence type="ECO:0008006" key="3">
    <source>
        <dbReference type="Google" id="ProtNLM"/>
    </source>
</evidence>
<name>A0A0H4VNP0_9BACT</name>
<dbReference type="PANTHER" id="PTHR35145:SF1">
    <property type="entry name" value="CYTOPLASMIC PROTEIN"/>
    <property type="match status" value="1"/>
</dbReference>
<dbReference type="PANTHER" id="PTHR35145">
    <property type="entry name" value="CYTOPLASMIC PROTEIN-RELATED"/>
    <property type="match status" value="1"/>
</dbReference>
<dbReference type="OrthoDB" id="9789813at2"/>
<dbReference type="AlphaFoldDB" id="A0A0H4VNP0"/>
<evidence type="ECO:0000313" key="2">
    <source>
        <dbReference type="Proteomes" id="UP000036458"/>
    </source>
</evidence>
<dbReference type="Gene3D" id="3.90.1150.30">
    <property type="match status" value="1"/>
</dbReference>